<evidence type="ECO:0000256" key="6">
    <source>
        <dbReference type="SAM" id="Phobius"/>
    </source>
</evidence>
<dbReference type="GO" id="GO:0004674">
    <property type="term" value="F:protein serine/threonine kinase activity"/>
    <property type="evidence" value="ECO:0007669"/>
    <property type="project" value="UniProtKB-EC"/>
</dbReference>
<dbReference type="Gene3D" id="1.10.510.10">
    <property type="entry name" value="Transferase(Phosphotransferase) domain 1"/>
    <property type="match status" value="1"/>
</dbReference>
<name>A0A1F4U4X6_UNCSA</name>
<reference evidence="8 9" key="1">
    <citation type="journal article" date="2016" name="Nat. Commun.">
        <title>Thousands of microbial genomes shed light on interconnected biogeochemical processes in an aquifer system.</title>
        <authorList>
            <person name="Anantharaman K."/>
            <person name="Brown C.T."/>
            <person name="Hug L.A."/>
            <person name="Sharon I."/>
            <person name="Castelle C.J."/>
            <person name="Probst A.J."/>
            <person name="Thomas B.C."/>
            <person name="Singh A."/>
            <person name="Wilkins M.J."/>
            <person name="Karaoz U."/>
            <person name="Brodie E.L."/>
            <person name="Williams K.H."/>
            <person name="Hubbard S.S."/>
            <person name="Banfield J.F."/>
        </authorList>
    </citation>
    <scope>NUCLEOTIDE SEQUENCE [LARGE SCALE GENOMIC DNA]</scope>
</reference>
<dbReference type="CDD" id="cd14014">
    <property type="entry name" value="STKc_PknB_like"/>
    <property type="match status" value="1"/>
</dbReference>
<dbReference type="SMART" id="SM00220">
    <property type="entry name" value="S_TKc"/>
    <property type="match status" value="1"/>
</dbReference>
<feature type="domain" description="Protein kinase" evidence="7">
    <location>
        <begin position="49"/>
        <end position="316"/>
    </location>
</feature>
<dbReference type="AlphaFoldDB" id="A0A1F4U4X6"/>
<keyword evidence="5" id="KW-0067">ATP-binding</keyword>
<dbReference type="PROSITE" id="PS50011">
    <property type="entry name" value="PROTEIN_KINASE_DOM"/>
    <property type="match status" value="1"/>
</dbReference>
<evidence type="ECO:0000313" key="8">
    <source>
        <dbReference type="EMBL" id="OGC39929.1"/>
    </source>
</evidence>
<evidence type="ECO:0000259" key="7">
    <source>
        <dbReference type="PROSITE" id="PS50011"/>
    </source>
</evidence>
<keyword evidence="2" id="KW-0808">Transferase</keyword>
<evidence type="ECO:0000256" key="3">
    <source>
        <dbReference type="ARBA" id="ARBA00022741"/>
    </source>
</evidence>
<keyword evidence="3" id="KW-0547">Nucleotide-binding</keyword>
<evidence type="ECO:0000256" key="5">
    <source>
        <dbReference type="ARBA" id="ARBA00022840"/>
    </source>
</evidence>
<evidence type="ECO:0000256" key="1">
    <source>
        <dbReference type="ARBA" id="ARBA00012513"/>
    </source>
</evidence>
<evidence type="ECO:0000256" key="4">
    <source>
        <dbReference type="ARBA" id="ARBA00022777"/>
    </source>
</evidence>
<keyword evidence="6" id="KW-0812">Transmembrane</keyword>
<dbReference type="PANTHER" id="PTHR43289">
    <property type="entry name" value="MITOGEN-ACTIVATED PROTEIN KINASE KINASE KINASE 20-RELATED"/>
    <property type="match status" value="1"/>
</dbReference>
<dbReference type="Pfam" id="PF00069">
    <property type="entry name" value="Pkinase"/>
    <property type="match status" value="1"/>
</dbReference>
<dbReference type="EMBL" id="MEUJ01000005">
    <property type="protein sequence ID" value="OGC39929.1"/>
    <property type="molecule type" value="Genomic_DNA"/>
</dbReference>
<dbReference type="GO" id="GO:0005524">
    <property type="term" value="F:ATP binding"/>
    <property type="evidence" value="ECO:0007669"/>
    <property type="project" value="UniProtKB-KW"/>
</dbReference>
<keyword evidence="6" id="KW-0472">Membrane</keyword>
<dbReference type="InterPro" id="IPR000719">
    <property type="entry name" value="Prot_kinase_dom"/>
</dbReference>
<protein>
    <recommendedName>
        <fullName evidence="1">non-specific serine/threonine protein kinase</fullName>
        <ecNumber evidence="1">2.7.11.1</ecNumber>
    </recommendedName>
</protein>
<dbReference type="EC" id="2.7.11.1" evidence="1"/>
<sequence length="354" mass="40521">MLFPSCYCYPQQFCRLPQAGKPGSDNLILRYSEPCYNFHYMERFLKSRYRIGKQIGESPYSLTYKGTFLANDTPLIIKIYKRAALNSTLIQSMKEKVREFASITHPNIARLYDGDYGWQGFYYVREYVAGQNLKELLALKGRLDVSYSVSLISSVIAALTEAARRGIIHAGLKPANIFINQKGQVKVTDFVIQGEIKDSLPQKAQDVLSGQPYLSPEEALGMAADFRSDLFMLGAVFYEMLSGEPYRQTARRFKVIKEVPKYINDILYKVLEEDPLLRFNSLDEIDEALKKKLVAEKKSRFEVPRIELEDEEQPEVAQMKVVKAERSRSFQLLFVVLLAIIAGIAYALFSTMRF</sequence>
<dbReference type="Proteomes" id="UP000179242">
    <property type="component" value="Unassembled WGS sequence"/>
</dbReference>
<organism evidence="8 9">
    <name type="scientific">candidate division WOR-1 bacterium RIFOXYC2_FULL_46_14</name>
    <dbReference type="NCBI Taxonomy" id="1802587"/>
    <lineage>
        <taxon>Bacteria</taxon>
        <taxon>Bacillati</taxon>
        <taxon>Saganbacteria</taxon>
    </lineage>
</organism>
<keyword evidence="4" id="KW-0418">Kinase</keyword>
<accession>A0A1F4U4X6</accession>
<keyword evidence="6" id="KW-1133">Transmembrane helix</keyword>
<evidence type="ECO:0000313" key="9">
    <source>
        <dbReference type="Proteomes" id="UP000179242"/>
    </source>
</evidence>
<comment type="caution">
    <text evidence="8">The sequence shown here is derived from an EMBL/GenBank/DDBJ whole genome shotgun (WGS) entry which is preliminary data.</text>
</comment>
<feature type="transmembrane region" description="Helical" evidence="6">
    <location>
        <begin position="330"/>
        <end position="349"/>
    </location>
</feature>
<dbReference type="InterPro" id="IPR011009">
    <property type="entry name" value="Kinase-like_dom_sf"/>
</dbReference>
<evidence type="ECO:0000256" key="2">
    <source>
        <dbReference type="ARBA" id="ARBA00022679"/>
    </source>
</evidence>
<dbReference type="SUPFAM" id="SSF56112">
    <property type="entry name" value="Protein kinase-like (PK-like)"/>
    <property type="match status" value="1"/>
</dbReference>
<dbReference type="PANTHER" id="PTHR43289:SF6">
    <property type="entry name" value="SERINE_THREONINE-PROTEIN KINASE NEKL-3"/>
    <property type="match status" value="1"/>
</dbReference>
<gene>
    <name evidence="8" type="ORF">A2438_05395</name>
</gene>
<proteinExistence type="predicted"/>